<evidence type="ECO:0000256" key="2">
    <source>
        <dbReference type="ARBA" id="ARBA00022801"/>
    </source>
</evidence>
<evidence type="ECO:0000256" key="5">
    <source>
        <dbReference type="ARBA" id="ARBA00023186"/>
    </source>
</evidence>
<dbReference type="EnsemblPlants" id="Kaladp0061s0166.1.v1.1">
    <property type="protein sequence ID" value="Kaladp0061s0166.1.v1.1"/>
    <property type="gene ID" value="Kaladp0061s0166.v1.1"/>
</dbReference>
<dbReference type="InterPro" id="IPR051316">
    <property type="entry name" value="Zinc-reg_GTPase_activator"/>
</dbReference>
<proteinExistence type="inferred from homology"/>
<dbReference type="GO" id="GO:0005737">
    <property type="term" value="C:cytoplasm"/>
    <property type="evidence" value="ECO:0007669"/>
    <property type="project" value="TreeGrafter"/>
</dbReference>
<dbReference type="Gene3D" id="3.30.1220.10">
    <property type="entry name" value="CobW-like, C-terminal domain"/>
    <property type="match status" value="1"/>
</dbReference>
<keyword evidence="10" id="KW-1185">Reference proteome</keyword>
<keyword evidence="4" id="KW-0342">GTP-binding</keyword>
<dbReference type="Gene3D" id="3.40.50.300">
    <property type="entry name" value="P-loop containing nucleotide triphosphate hydrolases"/>
    <property type="match status" value="1"/>
</dbReference>
<organism evidence="9 10">
    <name type="scientific">Kalanchoe fedtschenkoi</name>
    <name type="common">Lavender scallops</name>
    <name type="synonym">South American air plant</name>
    <dbReference type="NCBI Taxonomy" id="63787"/>
    <lineage>
        <taxon>Eukaryota</taxon>
        <taxon>Viridiplantae</taxon>
        <taxon>Streptophyta</taxon>
        <taxon>Embryophyta</taxon>
        <taxon>Tracheophyta</taxon>
        <taxon>Spermatophyta</taxon>
        <taxon>Magnoliopsida</taxon>
        <taxon>eudicotyledons</taxon>
        <taxon>Gunneridae</taxon>
        <taxon>Pentapetalae</taxon>
        <taxon>Saxifragales</taxon>
        <taxon>Crassulaceae</taxon>
        <taxon>Kalanchoe</taxon>
    </lineage>
</organism>
<dbReference type="InterPro" id="IPR003495">
    <property type="entry name" value="CobW/HypB/UreG_nucleotide-bd"/>
</dbReference>
<dbReference type="SUPFAM" id="SSF90002">
    <property type="entry name" value="Hypothetical protein YjiA, C-terminal domain"/>
    <property type="match status" value="1"/>
</dbReference>
<name>A0A7N0UDT5_KALFE</name>
<dbReference type="PANTHER" id="PTHR13748:SF31">
    <property type="entry name" value="ZINC-REGULATED GTPASE METALLOPROTEIN ACTIVATOR 1A-RELATED"/>
    <property type="match status" value="1"/>
</dbReference>
<dbReference type="InterPro" id="IPR027417">
    <property type="entry name" value="P-loop_NTPase"/>
</dbReference>
<evidence type="ECO:0000256" key="1">
    <source>
        <dbReference type="ARBA" id="ARBA00022741"/>
    </source>
</evidence>
<evidence type="ECO:0000259" key="8">
    <source>
        <dbReference type="SMART" id="SM00833"/>
    </source>
</evidence>
<dbReference type="InterPro" id="IPR011629">
    <property type="entry name" value="CobW-like_C"/>
</dbReference>
<dbReference type="Gramene" id="Kaladp0061s0166.1.v1.1">
    <property type="protein sequence ID" value="Kaladp0061s0166.1.v1.1"/>
    <property type="gene ID" value="Kaladp0061s0166.v1.1"/>
</dbReference>
<feature type="domain" description="CobW C-terminal" evidence="8">
    <location>
        <begin position="113"/>
        <end position="209"/>
    </location>
</feature>
<dbReference type="Proteomes" id="UP000594263">
    <property type="component" value="Unplaced"/>
</dbReference>
<evidence type="ECO:0000256" key="4">
    <source>
        <dbReference type="ARBA" id="ARBA00023134"/>
    </source>
</evidence>
<dbReference type="GO" id="GO:0005525">
    <property type="term" value="F:GTP binding"/>
    <property type="evidence" value="ECO:0007669"/>
    <property type="project" value="UniProtKB-KW"/>
</dbReference>
<evidence type="ECO:0000313" key="9">
    <source>
        <dbReference type="EnsemblPlants" id="Kaladp0061s0166.1.v1.1"/>
    </source>
</evidence>
<reference evidence="9" key="1">
    <citation type="submission" date="2021-01" db="UniProtKB">
        <authorList>
            <consortium name="EnsemblPlants"/>
        </authorList>
    </citation>
    <scope>IDENTIFICATION</scope>
</reference>
<sequence length="213" mass="24109">VVDAKNLRYQLNSHKDSSSFPEAYNQIAFADVVILNKVDLVSSEDLGGGVEELEKEIHCINSLAWIVPTIRCQVDLSVILNCASYDGTRTSHLEALLKDNNSLSTTGLHDNSVRTMCLSKPGQVDLNKVRVWIEEILWEKKHSMDVYRCKGVLSVHGSDQLHTLQAVREIYEIVPARKWLEDENKINKIVFIGHSLNEDILADSFQDCLFQDQ</sequence>
<keyword evidence="1" id="KW-0547">Nucleotide-binding</keyword>
<evidence type="ECO:0000256" key="7">
    <source>
        <dbReference type="ARBA" id="ARBA00049117"/>
    </source>
</evidence>
<dbReference type="SMART" id="SM00833">
    <property type="entry name" value="CobW_C"/>
    <property type="match status" value="1"/>
</dbReference>
<dbReference type="OMA" id="ATCTHES"/>
<dbReference type="AlphaFoldDB" id="A0A7N0UDT5"/>
<dbReference type="InterPro" id="IPR036627">
    <property type="entry name" value="CobW-likC_sf"/>
</dbReference>
<protein>
    <recommendedName>
        <fullName evidence="8">CobW C-terminal domain-containing protein</fullName>
    </recommendedName>
</protein>
<keyword evidence="5" id="KW-0143">Chaperone</keyword>
<keyword evidence="2" id="KW-0378">Hydrolase</keyword>
<evidence type="ECO:0000256" key="3">
    <source>
        <dbReference type="ARBA" id="ARBA00022833"/>
    </source>
</evidence>
<comment type="similarity">
    <text evidence="6">Belongs to the SIMIBI class G3E GTPase family. ZNG1 subfamily.</text>
</comment>
<evidence type="ECO:0000313" key="10">
    <source>
        <dbReference type="Proteomes" id="UP000594263"/>
    </source>
</evidence>
<accession>A0A7N0UDT5</accession>
<dbReference type="PANTHER" id="PTHR13748">
    <property type="entry name" value="COBW-RELATED"/>
    <property type="match status" value="1"/>
</dbReference>
<keyword evidence="3" id="KW-0862">Zinc</keyword>
<dbReference type="Pfam" id="PF07683">
    <property type="entry name" value="CobW_C"/>
    <property type="match status" value="1"/>
</dbReference>
<evidence type="ECO:0000256" key="6">
    <source>
        <dbReference type="ARBA" id="ARBA00034320"/>
    </source>
</evidence>
<dbReference type="GO" id="GO:0016787">
    <property type="term" value="F:hydrolase activity"/>
    <property type="evidence" value="ECO:0007669"/>
    <property type="project" value="UniProtKB-KW"/>
</dbReference>
<dbReference type="Pfam" id="PF02492">
    <property type="entry name" value="cobW"/>
    <property type="match status" value="1"/>
</dbReference>
<comment type="catalytic activity">
    <reaction evidence="7">
        <text>GTP + H2O = GDP + phosphate + H(+)</text>
        <dbReference type="Rhea" id="RHEA:19669"/>
        <dbReference type="ChEBI" id="CHEBI:15377"/>
        <dbReference type="ChEBI" id="CHEBI:15378"/>
        <dbReference type="ChEBI" id="CHEBI:37565"/>
        <dbReference type="ChEBI" id="CHEBI:43474"/>
        <dbReference type="ChEBI" id="CHEBI:58189"/>
    </reaction>
    <physiologicalReaction direction="left-to-right" evidence="7">
        <dbReference type="Rhea" id="RHEA:19670"/>
    </physiologicalReaction>
</comment>